<protein>
    <submittedName>
        <fullName evidence="1">Uncharacterized protein</fullName>
    </submittedName>
</protein>
<proteinExistence type="predicted"/>
<name>A0A0E9XQ53_ANGAN</name>
<organism evidence="1">
    <name type="scientific">Anguilla anguilla</name>
    <name type="common">European freshwater eel</name>
    <name type="synonym">Muraena anguilla</name>
    <dbReference type="NCBI Taxonomy" id="7936"/>
    <lineage>
        <taxon>Eukaryota</taxon>
        <taxon>Metazoa</taxon>
        <taxon>Chordata</taxon>
        <taxon>Craniata</taxon>
        <taxon>Vertebrata</taxon>
        <taxon>Euteleostomi</taxon>
        <taxon>Actinopterygii</taxon>
        <taxon>Neopterygii</taxon>
        <taxon>Teleostei</taxon>
        <taxon>Anguilliformes</taxon>
        <taxon>Anguillidae</taxon>
        <taxon>Anguilla</taxon>
    </lineage>
</organism>
<accession>A0A0E9XQ53</accession>
<sequence length="10" mass="1228">MNIPYICNIF</sequence>
<evidence type="ECO:0000313" key="1">
    <source>
        <dbReference type="EMBL" id="JAI04868.1"/>
    </source>
</evidence>
<reference evidence="1" key="1">
    <citation type="submission" date="2014-11" db="EMBL/GenBank/DDBJ databases">
        <authorList>
            <person name="Amaro Gonzalez C."/>
        </authorList>
    </citation>
    <scope>NUCLEOTIDE SEQUENCE</scope>
</reference>
<dbReference type="EMBL" id="GBXM01003710">
    <property type="protein sequence ID" value="JAI04868.1"/>
    <property type="molecule type" value="Transcribed_RNA"/>
</dbReference>
<reference evidence="1" key="2">
    <citation type="journal article" date="2015" name="Fish Shellfish Immunol.">
        <title>Early steps in the European eel (Anguilla anguilla)-Vibrio vulnificus interaction in the gills: Role of the RtxA13 toxin.</title>
        <authorList>
            <person name="Callol A."/>
            <person name="Pajuelo D."/>
            <person name="Ebbesson L."/>
            <person name="Teles M."/>
            <person name="MacKenzie S."/>
            <person name="Amaro C."/>
        </authorList>
    </citation>
    <scope>NUCLEOTIDE SEQUENCE</scope>
</reference>